<dbReference type="VEuPathDB" id="TriTrypDB:ADEAN_000410500"/>
<evidence type="ECO:0000256" key="1">
    <source>
        <dbReference type="SAM" id="MobiDB-lite"/>
    </source>
</evidence>
<dbReference type="Proteomes" id="UP000515908">
    <property type="component" value="Chromosome 07"/>
</dbReference>
<gene>
    <name evidence="2" type="ORF">ADEAN_000410500</name>
</gene>
<dbReference type="OrthoDB" id="269485at2759"/>
<protein>
    <submittedName>
        <fullName evidence="2">Uncharacterized protein</fullName>
    </submittedName>
</protein>
<feature type="region of interest" description="Disordered" evidence="1">
    <location>
        <begin position="59"/>
        <end position="78"/>
    </location>
</feature>
<evidence type="ECO:0000313" key="2">
    <source>
        <dbReference type="EMBL" id="CAD2216643.1"/>
    </source>
</evidence>
<dbReference type="EMBL" id="LR877151">
    <property type="protein sequence ID" value="CAD2216643.1"/>
    <property type="molecule type" value="Genomic_DNA"/>
</dbReference>
<accession>S9VEZ5</accession>
<sequence>MRRTSKFLQRQVQSIQPDVLEWCQTQQNSIKVLRKEQRKLEKGFVYYFQAISKYMREYRNPPKKTEPEEEKAKKSSNAMDQYYESQELCKYIKWKRVTWDEDADYKSFSKKILDNDDMFKRIPAFSFMSIHVVKDPSTNEFVTLPEASTNLDAGMLTNWVLKERDPEPVELYKVEEVAERKSPFNVDWSSGEVKILDTASAQEILTFLLTTAPRLQAVQLKMEEDQKNIVENVEYVRVRVGATLKFNEFDTSFWDDPKRKSNPNYVNPQHVEMFYKEFLRTSFLYRMYFKGQHIRIVPPGRTYFVDFEKNEIQIPANVGQYNWLQAHTSFEPLENWFNGIRRFWWFWFCLGMILVGDVEIL</sequence>
<keyword evidence="3" id="KW-1185">Reference proteome</keyword>
<feature type="compositionally biased region" description="Basic and acidic residues" evidence="1">
    <location>
        <begin position="59"/>
        <end position="73"/>
    </location>
</feature>
<proteinExistence type="predicted"/>
<evidence type="ECO:0000313" key="3">
    <source>
        <dbReference type="Proteomes" id="UP000515908"/>
    </source>
</evidence>
<organism evidence="2 3">
    <name type="scientific">Angomonas deanei</name>
    <dbReference type="NCBI Taxonomy" id="59799"/>
    <lineage>
        <taxon>Eukaryota</taxon>
        <taxon>Discoba</taxon>
        <taxon>Euglenozoa</taxon>
        <taxon>Kinetoplastea</taxon>
        <taxon>Metakinetoplastina</taxon>
        <taxon>Trypanosomatida</taxon>
        <taxon>Trypanosomatidae</taxon>
        <taxon>Strigomonadinae</taxon>
        <taxon>Angomonas</taxon>
    </lineage>
</organism>
<name>S9VEZ5_9TRYP</name>
<dbReference type="AlphaFoldDB" id="S9VEZ5"/>
<reference evidence="2 3" key="1">
    <citation type="submission" date="2020-08" db="EMBL/GenBank/DDBJ databases">
        <authorList>
            <person name="Newling K."/>
            <person name="Davey J."/>
            <person name="Forrester S."/>
        </authorList>
    </citation>
    <scope>NUCLEOTIDE SEQUENCE [LARGE SCALE GENOMIC DNA]</scope>
    <source>
        <strain evidence="3">Crithidia deanei Carvalho (ATCC PRA-265)</strain>
    </source>
</reference>